<protein>
    <submittedName>
        <fullName evidence="1">MoaD/ThiS family protein</fullName>
    </submittedName>
</protein>
<evidence type="ECO:0000313" key="2">
    <source>
        <dbReference type="Proteomes" id="UP000308705"/>
    </source>
</evidence>
<dbReference type="Pfam" id="PF02597">
    <property type="entry name" value="ThiS"/>
    <property type="match status" value="1"/>
</dbReference>
<accession>A0A4U3MGQ2</accession>
<dbReference type="RefSeq" id="WP_137247447.1">
    <property type="nucleotide sequence ID" value="NZ_SZQA01000011.1"/>
</dbReference>
<name>A0A4U3MGQ2_9ACTN</name>
<proteinExistence type="predicted"/>
<dbReference type="PANTHER" id="PTHR38031:SF1">
    <property type="entry name" value="SULFUR CARRIER PROTEIN CYSO"/>
    <property type="match status" value="1"/>
</dbReference>
<sequence>MTVIVNPSAWRTAAWIGDLTLRCAAETVGQAVTWLAETYPPLRQRVLAEPDRLVSWVNVFVDGEDIRELDGLDTLLPSDNQIIMLPALAGS</sequence>
<organism evidence="1 2">
    <name type="scientific">Herbidospora galbida</name>
    <dbReference type="NCBI Taxonomy" id="2575442"/>
    <lineage>
        <taxon>Bacteria</taxon>
        <taxon>Bacillati</taxon>
        <taxon>Actinomycetota</taxon>
        <taxon>Actinomycetes</taxon>
        <taxon>Streptosporangiales</taxon>
        <taxon>Streptosporangiaceae</taxon>
        <taxon>Herbidospora</taxon>
    </lineage>
</organism>
<comment type="caution">
    <text evidence="1">The sequence shown here is derived from an EMBL/GenBank/DDBJ whole genome shotgun (WGS) entry which is preliminary data.</text>
</comment>
<dbReference type="InterPro" id="IPR052045">
    <property type="entry name" value="Sulfur_Carrier/Prot_Modifier"/>
</dbReference>
<dbReference type="InterPro" id="IPR016155">
    <property type="entry name" value="Mopterin_synth/thiamin_S_b"/>
</dbReference>
<reference evidence="1 2" key="1">
    <citation type="submission" date="2019-04" db="EMBL/GenBank/DDBJ databases">
        <title>Herbidospora sp. NEAU-GS14.nov., a novel actinomycete isolated from soil.</title>
        <authorList>
            <person name="Han L."/>
        </authorList>
    </citation>
    <scope>NUCLEOTIDE SEQUENCE [LARGE SCALE GENOMIC DNA]</scope>
    <source>
        <strain evidence="1 2">NEAU-GS14</strain>
    </source>
</reference>
<dbReference type="AlphaFoldDB" id="A0A4U3MGQ2"/>
<keyword evidence="2" id="KW-1185">Reference proteome</keyword>
<dbReference type="Gene3D" id="3.10.20.30">
    <property type="match status" value="1"/>
</dbReference>
<dbReference type="InterPro" id="IPR003749">
    <property type="entry name" value="ThiS/MoaD-like"/>
</dbReference>
<dbReference type="InterPro" id="IPR012675">
    <property type="entry name" value="Beta-grasp_dom_sf"/>
</dbReference>
<dbReference type="EMBL" id="SZQA01000011">
    <property type="protein sequence ID" value="TKK88361.1"/>
    <property type="molecule type" value="Genomic_DNA"/>
</dbReference>
<dbReference type="PANTHER" id="PTHR38031">
    <property type="entry name" value="SULFUR CARRIER PROTEIN SLR0821-RELATED"/>
    <property type="match status" value="1"/>
</dbReference>
<evidence type="ECO:0000313" key="1">
    <source>
        <dbReference type="EMBL" id="TKK88361.1"/>
    </source>
</evidence>
<dbReference type="OrthoDB" id="4558792at2"/>
<dbReference type="SUPFAM" id="SSF54285">
    <property type="entry name" value="MoaD/ThiS"/>
    <property type="match status" value="1"/>
</dbReference>
<gene>
    <name evidence="1" type="ORF">FDA94_13740</name>
</gene>
<dbReference type="Proteomes" id="UP000308705">
    <property type="component" value="Unassembled WGS sequence"/>
</dbReference>